<feature type="transmembrane region" description="Helical" evidence="6">
    <location>
        <begin position="86"/>
        <end position="111"/>
    </location>
</feature>
<dbReference type="RefSeq" id="WP_185164390.1">
    <property type="nucleotide sequence ID" value="NZ_JACKWY010000004.1"/>
</dbReference>
<feature type="transmembrane region" description="Helical" evidence="6">
    <location>
        <begin position="59"/>
        <end position="80"/>
    </location>
</feature>
<evidence type="ECO:0000256" key="6">
    <source>
        <dbReference type="SAM" id="Phobius"/>
    </source>
</evidence>
<dbReference type="EMBL" id="JACKWY010000004">
    <property type="protein sequence ID" value="MBB6714941.1"/>
    <property type="molecule type" value="Genomic_DNA"/>
</dbReference>
<dbReference type="GO" id="GO:0005886">
    <property type="term" value="C:plasma membrane"/>
    <property type="evidence" value="ECO:0007669"/>
    <property type="project" value="UniProtKB-SubCell"/>
</dbReference>
<dbReference type="PANTHER" id="PTHR33931">
    <property type="entry name" value="HOLIN-LIKE PROTEIN CIDA-RELATED"/>
    <property type="match status" value="1"/>
</dbReference>
<keyword evidence="5 6" id="KW-0472">Membrane</keyword>
<sequence>MRVLRESMIIIAIYFLGELLSKTIITFIPGNILGMMILLVMLCTKVIKLEAIENVSKFFLDNLAFLFVPAGVGLLTAVELLKGNSIKLIIICIISTFIVMGITSLTVDGLIKRKKRRIKL</sequence>
<dbReference type="Proteomes" id="UP000585258">
    <property type="component" value="Unassembled WGS sequence"/>
</dbReference>
<dbReference type="Pfam" id="PF03788">
    <property type="entry name" value="LrgA"/>
    <property type="match status" value="1"/>
</dbReference>
<evidence type="ECO:0000256" key="3">
    <source>
        <dbReference type="ARBA" id="ARBA00022692"/>
    </source>
</evidence>
<evidence type="ECO:0000256" key="1">
    <source>
        <dbReference type="ARBA" id="ARBA00004651"/>
    </source>
</evidence>
<keyword evidence="4 6" id="KW-1133">Transmembrane helix</keyword>
<organism evidence="7 8">
    <name type="scientific">Clostridium gasigenes</name>
    <dbReference type="NCBI Taxonomy" id="94869"/>
    <lineage>
        <taxon>Bacteria</taxon>
        <taxon>Bacillati</taxon>
        <taxon>Bacillota</taxon>
        <taxon>Clostridia</taxon>
        <taxon>Eubacteriales</taxon>
        <taxon>Clostridiaceae</taxon>
        <taxon>Clostridium</taxon>
    </lineage>
</organism>
<reference evidence="7 8" key="1">
    <citation type="submission" date="2020-08" db="EMBL/GenBank/DDBJ databases">
        <title>Clostridia isolated from Swiss meat.</title>
        <authorList>
            <person name="Wambui J."/>
            <person name="Stevens M.J.A."/>
            <person name="Stephan R."/>
        </authorList>
    </citation>
    <scope>NUCLEOTIDE SEQUENCE [LARGE SCALE GENOMIC DNA]</scope>
    <source>
        <strain evidence="7 8">CM001</strain>
    </source>
</reference>
<evidence type="ECO:0000256" key="5">
    <source>
        <dbReference type="ARBA" id="ARBA00023136"/>
    </source>
</evidence>
<accession>A0A7X0SG52</accession>
<evidence type="ECO:0000256" key="2">
    <source>
        <dbReference type="ARBA" id="ARBA00022475"/>
    </source>
</evidence>
<comment type="subcellular location">
    <subcellularLocation>
        <location evidence="1">Cell membrane</location>
        <topology evidence="1">Multi-pass membrane protein</topology>
    </subcellularLocation>
</comment>
<dbReference type="PANTHER" id="PTHR33931:SF2">
    <property type="entry name" value="HOLIN-LIKE PROTEIN CIDA"/>
    <property type="match status" value="1"/>
</dbReference>
<protein>
    <submittedName>
        <fullName evidence="7">CidA/LrgA family protein</fullName>
    </submittedName>
</protein>
<comment type="caution">
    <text evidence="7">The sequence shown here is derived from an EMBL/GenBank/DDBJ whole genome shotgun (WGS) entry which is preliminary data.</text>
</comment>
<gene>
    <name evidence="7" type="ORF">H7E68_09395</name>
</gene>
<proteinExistence type="predicted"/>
<evidence type="ECO:0000313" key="7">
    <source>
        <dbReference type="EMBL" id="MBB6714941.1"/>
    </source>
</evidence>
<feature type="transmembrane region" description="Helical" evidence="6">
    <location>
        <begin position="24"/>
        <end position="47"/>
    </location>
</feature>
<keyword evidence="3 6" id="KW-0812">Transmembrane</keyword>
<dbReference type="AlphaFoldDB" id="A0A7X0SG52"/>
<dbReference type="InterPro" id="IPR005538">
    <property type="entry name" value="LrgA/CidA"/>
</dbReference>
<name>A0A7X0SG52_9CLOT</name>
<evidence type="ECO:0000313" key="8">
    <source>
        <dbReference type="Proteomes" id="UP000585258"/>
    </source>
</evidence>
<evidence type="ECO:0000256" key="4">
    <source>
        <dbReference type="ARBA" id="ARBA00022989"/>
    </source>
</evidence>
<keyword evidence="2" id="KW-1003">Cell membrane</keyword>